<dbReference type="Proteomes" id="UP000887580">
    <property type="component" value="Unplaced"/>
</dbReference>
<proteinExistence type="predicted"/>
<name>A0AC35FTJ7_9BILA</name>
<accession>A0AC35FTJ7</accession>
<evidence type="ECO:0000313" key="2">
    <source>
        <dbReference type="WBParaSite" id="PS1159_v2.g20746.t1"/>
    </source>
</evidence>
<protein>
    <submittedName>
        <fullName evidence="2">DUF38 domain-containing protein</fullName>
    </submittedName>
</protein>
<dbReference type="WBParaSite" id="PS1159_v2.g20746.t1">
    <property type="protein sequence ID" value="PS1159_v2.g20746.t1"/>
    <property type="gene ID" value="PS1159_v2.g20746"/>
</dbReference>
<sequence length="269" mass="31453">MAYNIFCPLPPLSEFLQLPFDDLKRFAPRLDLQRFCELVEYLGDKGHLLTYPFFESFTITQTYEGKFETIKNDIFGFIQFPEKYLEQFEFCGGLNIIADSLWGIPTNMDKIKKLPHAPFSLYLKISRRESFQNKFKCFQHFDAIFLEIDQLNNHSICFSELLDLTKNTSALSLSINKSPGDIPNYFAEQLLGWDRPNELEDFALSGAPENFNLQALCHFVKYKCKSPERVFIDFRVFNLQSFKKRLDAFKNSINGEDLNFVIYVNGRPF</sequence>
<reference evidence="2" key="1">
    <citation type="submission" date="2022-11" db="UniProtKB">
        <authorList>
            <consortium name="WormBaseParasite"/>
        </authorList>
    </citation>
    <scope>IDENTIFICATION</scope>
</reference>
<evidence type="ECO:0000313" key="1">
    <source>
        <dbReference type="Proteomes" id="UP000887580"/>
    </source>
</evidence>
<organism evidence="1 2">
    <name type="scientific">Panagrolaimus sp. PS1159</name>
    <dbReference type="NCBI Taxonomy" id="55785"/>
    <lineage>
        <taxon>Eukaryota</taxon>
        <taxon>Metazoa</taxon>
        <taxon>Ecdysozoa</taxon>
        <taxon>Nematoda</taxon>
        <taxon>Chromadorea</taxon>
        <taxon>Rhabditida</taxon>
        <taxon>Tylenchina</taxon>
        <taxon>Panagrolaimomorpha</taxon>
        <taxon>Panagrolaimoidea</taxon>
        <taxon>Panagrolaimidae</taxon>
        <taxon>Panagrolaimus</taxon>
    </lineage>
</organism>